<dbReference type="Gene3D" id="3.30.200.20">
    <property type="entry name" value="Phosphorylase Kinase, domain 1"/>
    <property type="match status" value="1"/>
</dbReference>
<feature type="domain" description="Protein kinase" evidence="4">
    <location>
        <begin position="1"/>
        <end position="244"/>
    </location>
</feature>
<dbReference type="WBParaSite" id="HPLM_0000900501-mRNA-1">
    <property type="protein sequence ID" value="HPLM_0000900501-mRNA-1"/>
    <property type="gene ID" value="HPLM_0000900501"/>
</dbReference>
<evidence type="ECO:0000256" key="3">
    <source>
        <dbReference type="PROSITE-ProRule" id="PRU10141"/>
    </source>
</evidence>
<reference evidence="5" key="1">
    <citation type="submission" date="2017-02" db="UniProtKB">
        <authorList>
            <consortium name="WormBaseParasite"/>
        </authorList>
    </citation>
    <scope>IDENTIFICATION</scope>
</reference>
<feature type="binding site" evidence="3">
    <location>
        <position position="49"/>
    </location>
    <ligand>
        <name>ATP</name>
        <dbReference type="ChEBI" id="CHEBI:30616"/>
    </ligand>
</feature>
<name>A0A0N4WEE3_HAEPC</name>
<dbReference type="Pfam" id="PF07714">
    <property type="entry name" value="PK_Tyr_Ser-Thr"/>
    <property type="match status" value="2"/>
</dbReference>
<dbReference type="AlphaFoldDB" id="A0A0N4WEE3"/>
<proteinExistence type="predicted"/>
<sequence>LLIRPIPKQAWELSKDKISMDSKLGEGAFGEVWKGTLKQFSTTVQVAIKVTKVKEENKALMQEMHKEARLMRQYKHLSAAQIAVLMPLTYHSVYITFIISAACIGIDIACRNCLIDNQRNIVKISDFGLSKQADKYKIQGFERVPVKWQAPEVVATRIYTRESDVYSYGILVWEIFNDAKQPFEEFSNKTVRRRLADPTFRPPLSPDIPHEIRIIVNACWCALPEQRPVMKDVAWILKKYIRHS</sequence>
<evidence type="ECO:0000256" key="1">
    <source>
        <dbReference type="ARBA" id="ARBA00022741"/>
    </source>
</evidence>
<dbReference type="PRINTS" id="PR00109">
    <property type="entry name" value="TYRKINASE"/>
</dbReference>
<dbReference type="PANTHER" id="PTHR24418">
    <property type="entry name" value="TYROSINE-PROTEIN KINASE"/>
    <property type="match status" value="1"/>
</dbReference>
<dbReference type="GO" id="GO:0005524">
    <property type="term" value="F:ATP binding"/>
    <property type="evidence" value="ECO:0007669"/>
    <property type="project" value="UniProtKB-UniRule"/>
</dbReference>
<dbReference type="InterPro" id="IPR001245">
    <property type="entry name" value="Ser-Thr/Tyr_kinase_cat_dom"/>
</dbReference>
<dbReference type="PROSITE" id="PS00107">
    <property type="entry name" value="PROTEIN_KINASE_ATP"/>
    <property type="match status" value="1"/>
</dbReference>
<keyword evidence="1 3" id="KW-0547">Nucleotide-binding</keyword>
<dbReference type="InterPro" id="IPR050198">
    <property type="entry name" value="Non-receptor_tyrosine_kinases"/>
</dbReference>
<organism evidence="5">
    <name type="scientific">Haemonchus placei</name>
    <name type="common">Barber's pole worm</name>
    <dbReference type="NCBI Taxonomy" id="6290"/>
    <lineage>
        <taxon>Eukaryota</taxon>
        <taxon>Metazoa</taxon>
        <taxon>Ecdysozoa</taxon>
        <taxon>Nematoda</taxon>
        <taxon>Chromadorea</taxon>
        <taxon>Rhabditida</taxon>
        <taxon>Rhabditina</taxon>
        <taxon>Rhabditomorpha</taxon>
        <taxon>Strongyloidea</taxon>
        <taxon>Trichostrongylidae</taxon>
        <taxon>Haemonchus</taxon>
    </lineage>
</organism>
<evidence type="ECO:0000256" key="2">
    <source>
        <dbReference type="ARBA" id="ARBA00022840"/>
    </source>
</evidence>
<dbReference type="Gene3D" id="1.10.510.10">
    <property type="entry name" value="Transferase(Phosphotransferase) domain 1"/>
    <property type="match status" value="1"/>
</dbReference>
<keyword evidence="2 3" id="KW-0067">ATP-binding</keyword>
<dbReference type="GO" id="GO:0004672">
    <property type="term" value="F:protein kinase activity"/>
    <property type="evidence" value="ECO:0007669"/>
    <property type="project" value="InterPro"/>
</dbReference>
<accession>A0A0N4WEE3</accession>
<protein>
    <submittedName>
        <fullName evidence="5">Protein kinase domain-containing protein</fullName>
    </submittedName>
</protein>
<dbReference type="InterPro" id="IPR017441">
    <property type="entry name" value="Protein_kinase_ATP_BS"/>
</dbReference>
<dbReference type="SUPFAM" id="SSF56112">
    <property type="entry name" value="Protein kinase-like (PK-like)"/>
    <property type="match status" value="1"/>
</dbReference>
<dbReference type="InterPro" id="IPR000719">
    <property type="entry name" value="Prot_kinase_dom"/>
</dbReference>
<dbReference type="InterPro" id="IPR011009">
    <property type="entry name" value="Kinase-like_dom_sf"/>
</dbReference>
<evidence type="ECO:0000313" key="5">
    <source>
        <dbReference type="WBParaSite" id="HPLM_0000900501-mRNA-1"/>
    </source>
</evidence>
<evidence type="ECO:0000259" key="4">
    <source>
        <dbReference type="PROSITE" id="PS50011"/>
    </source>
</evidence>
<dbReference type="PROSITE" id="PS50011">
    <property type="entry name" value="PROTEIN_KINASE_DOM"/>
    <property type="match status" value="1"/>
</dbReference>